<feature type="compositionally biased region" description="Basic and acidic residues" evidence="1">
    <location>
        <begin position="114"/>
        <end position="128"/>
    </location>
</feature>
<evidence type="ECO:0000313" key="3">
    <source>
        <dbReference type="Proteomes" id="UP000573327"/>
    </source>
</evidence>
<evidence type="ECO:0000313" key="2">
    <source>
        <dbReference type="EMBL" id="MBB4951120.1"/>
    </source>
</evidence>
<reference evidence="2 3" key="1">
    <citation type="submission" date="2020-08" db="EMBL/GenBank/DDBJ databases">
        <title>Sequencing the genomes of 1000 actinobacteria strains.</title>
        <authorList>
            <person name="Klenk H.-P."/>
        </authorList>
    </citation>
    <scope>NUCLEOTIDE SEQUENCE [LARGE SCALE GENOMIC DNA]</scope>
    <source>
        <strain evidence="2 3">DSM 44786</strain>
    </source>
</reference>
<name>A0A7W7WLJ3_9ACTN</name>
<feature type="region of interest" description="Disordered" evidence="1">
    <location>
        <begin position="36"/>
        <end position="86"/>
    </location>
</feature>
<keyword evidence="3" id="KW-1185">Reference proteome</keyword>
<protein>
    <submittedName>
        <fullName evidence="2">Uncharacterized protein</fullName>
    </submittedName>
</protein>
<proteinExistence type="predicted"/>
<gene>
    <name evidence="2" type="ORF">F4556_006655</name>
</gene>
<dbReference type="RefSeq" id="WP_184922857.1">
    <property type="nucleotide sequence ID" value="NZ_JACHJR010000001.1"/>
</dbReference>
<dbReference type="AlphaFoldDB" id="A0A7W7WLJ3"/>
<feature type="compositionally biased region" description="Low complexity" evidence="1">
    <location>
        <begin position="36"/>
        <end position="46"/>
    </location>
</feature>
<dbReference type="Proteomes" id="UP000573327">
    <property type="component" value="Unassembled WGS sequence"/>
</dbReference>
<feature type="compositionally biased region" description="Basic and acidic residues" evidence="1">
    <location>
        <begin position="59"/>
        <end position="71"/>
    </location>
</feature>
<accession>A0A7W7WLJ3</accession>
<sequence length="138" mass="14518">MNRHVRPTVAAALPCLLLVTWALLLVFLGAAPGANATPGPLAAPSASPAPPLRSGPARPEVRRTAEHDRSDTVQQRTTAAEPAVRLPGFPPALLPLVHTAGPGPLLGAFVAGPRQERAPPRDVYDPRYTRGPPSTWHS</sequence>
<dbReference type="EMBL" id="JACHJR010000001">
    <property type="protein sequence ID" value="MBB4951120.1"/>
    <property type="molecule type" value="Genomic_DNA"/>
</dbReference>
<evidence type="ECO:0000256" key="1">
    <source>
        <dbReference type="SAM" id="MobiDB-lite"/>
    </source>
</evidence>
<feature type="region of interest" description="Disordered" evidence="1">
    <location>
        <begin position="105"/>
        <end position="138"/>
    </location>
</feature>
<comment type="caution">
    <text evidence="2">The sequence shown here is derived from an EMBL/GenBank/DDBJ whole genome shotgun (WGS) entry which is preliminary data.</text>
</comment>
<organism evidence="2 3">
    <name type="scientific">Kitasatospora gansuensis</name>
    <dbReference type="NCBI Taxonomy" id="258050"/>
    <lineage>
        <taxon>Bacteria</taxon>
        <taxon>Bacillati</taxon>
        <taxon>Actinomycetota</taxon>
        <taxon>Actinomycetes</taxon>
        <taxon>Kitasatosporales</taxon>
        <taxon>Streptomycetaceae</taxon>
        <taxon>Kitasatospora</taxon>
    </lineage>
</organism>